<evidence type="ECO:0000256" key="2">
    <source>
        <dbReference type="ARBA" id="ARBA00023015"/>
    </source>
</evidence>
<dbReference type="Proteomes" id="UP000193427">
    <property type="component" value="Chromosome"/>
</dbReference>
<evidence type="ECO:0000256" key="3">
    <source>
        <dbReference type="ARBA" id="ARBA00023125"/>
    </source>
</evidence>
<dbReference type="PANTHER" id="PTHR30537">
    <property type="entry name" value="HTH-TYPE TRANSCRIPTIONAL REGULATOR"/>
    <property type="match status" value="1"/>
</dbReference>
<dbReference type="EMBL" id="CP015118">
    <property type="protein sequence ID" value="ARN20696.1"/>
    <property type="molecule type" value="Genomic_DNA"/>
</dbReference>
<dbReference type="CDD" id="cd08472">
    <property type="entry name" value="PBP2_CrgA_like_3"/>
    <property type="match status" value="1"/>
</dbReference>
<dbReference type="InterPro" id="IPR000847">
    <property type="entry name" value="LysR_HTH_N"/>
</dbReference>
<accession>A0A1W6L8Z1</accession>
<gene>
    <name evidence="5" type="ORF">A4W93_12760</name>
</gene>
<dbReference type="InterPro" id="IPR036390">
    <property type="entry name" value="WH_DNA-bd_sf"/>
</dbReference>
<protein>
    <submittedName>
        <fullName evidence="5">LysR family transcriptional regulator</fullName>
    </submittedName>
</protein>
<proteinExistence type="inferred from homology"/>
<dbReference type="InterPro" id="IPR005119">
    <property type="entry name" value="LysR_subst-bd"/>
</dbReference>
<reference evidence="5 6" key="1">
    <citation type="submission" date="2016-04" db="EMBL/GenBank/DDBJ databases">
        <title>Complete genome sequence of natural rubber-degrading, novel Gram-negative bacterium, Rhizobacter gummiphilus strain NS21.</title>
        <authorList>
            <person name="Tabata M."/>
            <person name="Kasai D."/>
            <person name="Fukuda M."/>
        </authorList>
    </citation>
    <scope>NUCLEOTIDE SEQUENCE [LARGE SCALE GENOMIC DNA]</scope>
    <source>
        <strain evidence="5 6">NS21</strain>
    </source>
</reference>
<dbReference type="AlphaFoldDB" id="A0A1W6L8Z1"/>
<keyword evidence="3" id="KW-0238">DNA-binding</keyword>
<dbReference type="GO" id="GO:0003700">
    <property type="term" value="F:DNA-binding transcription factor activity"/>
    <property type="evidence" value="ECO:0007669"/>
    <property type="project" value="InterPro"/>
</dbReference>
<dbReference type="SUPFAM" id="SSF46785">
    <property type="entry name" value="Winged helix' DNA-binding domain"/>
    <property type="match status" value="1"/>
</dbReference>
<keyword evidence="4" id="KW-0804">Transcription</keyword>
<dbReference type="GO" id="GO:0006351">
    <property type="term" value="P:DNA-templated transcription"/>
    <property type="evidence" value="ECO:0007669"/>
    <property type="project" value="TreeGrafter"/>
</dbReference>
<dbReference type="InterPro" id="IPR058163">
    <property type="entry name" value="LysR-type_TF_proteobact-type"/>
</dbReference>
<dbReference type="OrthoDB" id="9076738at2"/>
<dbReference type="RefSeq" id="WP_085750974.1">
    <property type="nucleotide sequence ID" value="NZ_BSPR01000007.1"/>
</dbReference>
<dbReference type="InterPro" id="IPR036388">
    <property type="entry name" value="WH-like_DNA-bd_sf"/>
</dbReference>
<dbReference type="GO" id="GO:0043565">
    <property type="term" value="F:sequence-specific DNA binding"/>
    <property type="evidence" value="ECO:0007669"/>
    <property type="project" value="TreeGrafter"/>
</dbReference>
<organism evidence="5 6">
    <name type="scientific">Piscinibacter gummiphilus</name>
    <dbReference type="NCBI Taxonomy" id="946333"/>
    <lineage>
        <taxon>Bacteria</taxon>
        <taxon>Pseudomonadati</taxon>
        <taxon>Pseudomonadota</taxon>
        <taxon>Betaproteobacteria</taxon>
        <taxon>Burkholderiales</taxon>
        <taxon>Sphaerotilaceae</taxon>
        <taxon>Piscinibacter</taxon>
    </lineage>
</organism>
<name>A0A1W6L8Z1_9BURK</name>
<dbReference type="Gene3D" id="1.10.10.10">
    <property type="entry name" value="Winged helix-like DNA-binding domain superfamily/Winged helix DNA-binding domain"/>
    <property type="match status" value="1"/>
</dbReference>
<dbReference type="SUPFAM" id="SSF53850">
    <property type="entry name" value="Periplasmic binding protein-like II"/>
    <property type="match status" value="1"/>
</dbReference>
<evidence type="ECO:0000313" key="5">
    <source>
        <dbReference type="EMBL" id="ARN20696.1"/>
    </source>
</evidence>
<dbReference type="KEGG" id="rgu:A4W93_12760"/>
<dbReference type="FunFam" id="1.10.10.10:FF:000001">
    <property type="entry name" value="LysR family transcriptional regulator"/>
    <property type="match status" value="1"/>
</dbReference>
<dbReference type="STRING" id="946333.A4W93_12760"/>
<dbReference type="Pfam" id="PF03466">
    <property type="entry name" value="LysR_substrate"/>
    <property type="match status" value="1"/>
</dbReference>
<comment type="similarity">
    <text evidence="1">Belongs to the LysR transcriptional regulatory family.</text>
</comment>
<evidence type="ECO:0000256" key="4">
    <source>
        <dbReference type="ARBA" id="ARBA00023163"/>
    </source>
</evidence>
<dbReference type="PROSITE" id="PS50931">
    <property type="entry name" value="HTH_LYSR"/>
    <property type="match status" value="1"/>
</dbReference>
<dbReference type="Pfam" id="PF00126">
    <property type="entry name" value="HTH_1"/>
    <property type="match status" value="1"/>
</dbReference>
<evidence type="ECO:0000313" key="6">
    <source>
        <dbReference type="Proteomes" id="UP000193427"/>
    </source>
</evidence>
<sequence>MDKFQAMQAFLRVVESGTFVKAAESMQLPKPTVTRLIQSLEDHLSVKLLNRTTRRVSVTSEGAAYYDRASRLLGELDELEASVVASRSAPKGRLKIDLPGSLGIGVIVPALASFRSKYPDIDLEIGVGDRSVDLIGDNVDCVVRGGELRDQSLIARRVGDVHMVTCASPLYLKANGLPLHPNDLDASHTLIRASIQPSGRLLPFVLAKDHETVESNGRRIITLNDTNASVAAATAGLGIVCVPSFLVQERIGDGSLELVLPEWDAPSIPIHVVYPPNRHLSAKVRVFVDWIVELFAAHDLLQRKSTLPDRPAARAQGATEAPVAEAVG</sequence>
<dbReference type="Gene3D" id="3.40.190.290">
    <property type="match status" value="1"/>
</dbReference>
<keyword evidence="6" id="KW-1185">Reference proteome</keyword>
<dbReference type="PANTHER" id="PTHR30537:SF17">
    <property type="entry name" value="LYSR-FAMILY REGULATORY PROTEIN"/>
    <property type="match status" value="1"/>
</dbReference>
<evidence type="ECO:0000256" key="1">
    <source>
        <dbReference type="ARBA" id="ARBA00009437"/>
    </source>
</evidence>
<keyword evidence="2" id="KW-0805">Transcription regulation</keyword>